<dbReference type="OrthoDB" id="14167at2759"/>
<reference evidence="5" key="1">
    <citation type="submission" date="2017-02" db="UniProtKB">
        <authorList>
            <consortium name="WormBaseParasite"/>
        </authorList>
    </citation>
    <scope>IDENTIFICATION</scope>
</reference>
<keyword evidence="1" id="KW-0175">Coiled coil</keyword>
<dbReference type="Gene3D" id="1.20.1270.60">
    <property type="entry name" value="Arfaptin homology (AH) domain/BAR domain"/>
    <property type="match status" value="3"/>
</dbReference>
<evidence type="ECO:0000259" key="2">
    <source>
        <dbReference type="SMART" id="SM00721"/>
    </source>
</evidence>
<feature type="coiled-coil region" evidence="1">
    <location>
        <begin position="152"/>
        <end position="195"/>
    </location>
</feature>
<feature type="domain" description="BAR" evidence="2">
    <location>
        <begin position="395"/>
        <end position="628"/>
    </location>
</feature>
<evidence type="ECO:0000313" key="5">
    <source>
        <dbReference type="WBParaSite" id="HDID_0000978701-mRNA-1"/>
    </source>
</evidence>
<dbReference type="SUPFAM" id="SSF103657">
    <property type="entry name" value="BAR/IMD domain-like"/>
    <property type="match status" value="3"/>
</dbReference>
<dbReference type="STRING" id="6216.A0A0R3SVZ3"/>
<proteinExistence type="predicted"/>
<feature type="domain" description="BAR" evidence="2">
    <location>
        <begin position="211"/>
        <end position="393"/>
    </location>
</feature>
<dbReference type="InterPro" id="IPR027267">
    <property type="entry name" value="AH/BAR_dom_sf"/>
</dbReference>
<gene>
    <name evidence="3" type="ORF">HDID_LOCUS9785</name>
</gene>
<dbReference type="EMBL" id="UYSG01011395">
    <property type="protein sequence ID" value="VDL62203.1"/>
    <property type="molecule type" value="Genomic_DNA"/>
</dbReference>
<organism evidence="5">
    <name type="scientific">Hymenolepis diminuta</name>
    <name type="common">Rat tapeworm</name>
    <dbReference type="NCBI Taxonomy" id="6216"/>
    <lineage>
        <taxon>Eukaryota</taxon>
        <taxon>Metazoa</taxon>
        <taxon>Spiralia</taxon>
        <taxon>Lophotrochozoa</taxon>
        <taxon>Platyhelminthes</taxon>
        <taxon>Cestoda</taxon>
        <taxon>Eucestoda</taxon>
        <taxon>Cyclophyllidea</taxon>
        <taxon>Hymenolepididae</taxon>
        <taxon>Hymenolepis</taxon>
    </lineage>
</organism>
<feature type="coiled-coil region" evidence="1">
    <location>
        <begin position="337"/>
        <end position="371"/>
    </location>
</feature>
<evidence type="ECO:0000313" key="4">
    <source>
        <dbReference type="Proteomes" id="UP000274504"/>
    </source>
</evidence>
<dbReference type="SMART" id="SM00721">
    <property type="entry name" value="BAR"/>
    <property type="match status" value="3"/>
</dbReference>
<dbReference type="Pfam" id="PF03114">
    <property type="entry name" value="BAR"/>
    <property type="match status" value="3"/>
</dbReference>
<dbReference type="GO" id="GO:0005737">
    <property type="term" value="C:cytoplasm"/>
    <property type="evidence" value="ECO:0007669"/>
    <property type="project" value="InterPro"/>
</dbReference>
<accession>A0A0R3SVZ3</accession>
<sequence>MPEFNMQKTFNRLSQRASELVNKGEKTSYPPHTEELIEQIDQMKPCLSKIITATEEFVEINIASKVADTFQKNREKTNTSDRLSEAFDHVANESEKSAPNLSRMLRDAAGVHLKMASARKLFNEDVNKTFIEDLKSFVNGTLADALKAKGKLQEGRLDMDSSKNKVKNAKDNEQRAKFEAELRQHEIEYDKVHQQSVALFEKTVKEYLAGELVKKGDKTPYSPRTAELLEYVDQLKPCLTKLISATEEFVDINMISKVADVLTKNKEVSTSTDKLASAMEELANKFKSAAPQFSKMSNEAAELHQRMAAARRSFDNEIEKNFIEVLKKFVNNDLAEVHKAKKKLEDSRLDLDSSKNKLKNAKNDEQKTKWENEVRHNTQTFERVQKIVNAMATPEVTKFFNRFAQRAGEFVNKSERTSYPAHTNELIGQIDQMGPCISKIITATEEYVDINLASKVADTFQKNKEKITTTDRLGTALEAAALQSEKAAPNFSAMLREAADVHTRMARVRKTFNDEVNKTFIEDLKSFQTTTLAEALKAKTALENARIDLDSSKSRLRNAKNAESKAKCQADVSKEEAVFDKVHKESVTLFEKARDEYDKLSIQLNDLIRAEKNYYSACAQECQNMLKD</sequence>
<feature type="domain" description="BAR" evidence="2">
    <location>
        <begin position="5"/>
        <end position="210"/>
    </location>
</feature>
<evidence type="ECO:0000256" key="1">
    <source>
        <dbReference type="SAM" id="Coils"/>
    </source>
</evidence>
<evidence type="ECO:0000313" key="3">
    <source>
        <dbReference type="EMBL" id="VDL62203.1"/>
    </source>
</evidence>
<dbReference type="Proteomes" id="UP000274504">
    <property type="component" value="Unassembled WGS sequence"/>
</dbReference>
<reference evidence="3 4" key="2">
    <citation type="submission" date="2018-11" db="EMBL/GenBank/DDBJ databases">
        <authorList>
            <consortium name="Pathogen Informatics"/>
        </authorList>
    </citation>
    <scope>NUCLEOTIDE SEQUENCE [LARGE SCALE GENOMIC DNA]</scope>
</reference>
<name>A0A0R3SVZ3_HYMDI</name>
<dbReference type="InterPro" id="IPR004148">
    <property type="entry name" value="BAR_dom"/>
</dbReference>
<dbReference type="AlphaFoldDB" id="A0A0R3SVZ3"/>
<protein>
    <submittedName>
        <fullName evidence="5">BAR domain-containing protein</fullName>
    </submittedName>
</protein>
<dbReference type="WBParaSite" id="HDID_0000978701-mRNA-1">
    <property type="protein sequence ID" value="HDID_0000978701-mRNA-1"/>
    <property type="gene ID" value="HDID_0000978701"/>
</dbReference>